<dbReference type="Proteomes" id="UP000182544">
    <property type="component" value="Unassembled WGS sequence"/>
</dbReference>
<name>A0A1K2IR28_9FLAO</name>
<proteinExistence type="predicted"/>
<dbReference type="AlphaFoldDB" id="A0A1K2IR28"/>
<protein>
    <submittedName>
        <fullName evidence="2">Predicted DNA-binding transcriptional regulator AlpA</fullName>
    </submittedName>
</protein>
<evidence type="ECO:0000313" key="2">
    <source>
        <dbReference type="EMBL" id="SFZ94893.1"/>
    </source>
</evidence>
<organism evidence="2 3">
    <name type="scientific">Flaviramulus basaltis</name>
    <dbReference type="NCBI Taxonomy" id="369401"/>
    <lineage>
        <taxon>Bacteria</taxon>
        <taxon>Pseudomonadati</taxon>
        <taxon>Bacteroidota</taxon>
        <taxon>Flavobacteriia</taxon>
        <taxon>Flavobacteriales</taxon>
        <taxon>Flavobacteriaceae</taxon>
        <taxon>Flaviramulus</taxon>
    </lineage>
</organism>
<dbReference type="RefSeq" id="WP_072403611.1">
    <property type="nucleotide sequence ID" value="NZ_FPKV01000005.1"/>
</dbReference>
<dbReference type="InterPro" id="IPR041657">
    <property type="entry name" value="HTH_17"/>
</dbReference>
<sequence length="88" mass="10027">MDEGGIQEYIPINSQDNQLSKIDSEELSDTKTEDSLLTISDLLKKFPISRPTIYSWEKSGLLKRIPIGGRVFFDPDDIRALIKKKKTT</sequence>
<accession>A0A1K2IR28</accession>
<evidence type="ECO:0000313" key="3">
    <source>
        <dbReference type="Proteomes" id="UP000182544"/>
    </source>
</evidence>
<keyword evidence="2" id="KW-0238">DNA-binding</keyword>
<evidence type="ECO:0000259" key="1">
    <source>
        <dbReference type="Pfam" id="PF12728"/>
    </source>
</evidence>
<dbReference type="EMBL" id="FPKV01000005">
    <property type="protein sequence ID" value="SFZ94893.1"/>
    <property type="molecule type" value="Genomic_DNA"/>
</dbReference>
<keyword evidence="3" id="KW-1185">Reference proteome</keyword>
<reference evidence="2 3" key="1">
    <citation type="submission" date="2016-10" db="EMBL/GenBank/DDBJ databases">
        <authorList>
            <person name="de Groot N.N."/>
        </authorList>
    </citation>
    <scope>NUCLEOTIDE SEQUENCE [LARGE SCALE GENOMIC DNA]</scope>
    <source>
        <strain evidence="2 3">DSM 18180</strain>
    </source>
</reference>
<dbReference type="GO" id="GO:0003677">
    <property type="term" value="F:DNA binding"/>
    <property type="evidence" value="ECO:0007669"/>
    <property type="project" value="UniProtKB-KW"/>
</dbReference>
<dbReference type="SUPFAM" id="SSF46955">
    <property type="entry name" value="Putative DNA-binding domain"/>
    <property type="match status" value="1"/>
</dbReference>
<dbReference type="Gene3D" id="1.10.1660.10">
    <property type="match status" value="1"/>
</dbReference>
<dbReference type="InterPro" id="IPR009061">
    <property type="entry name" value="DNA-bd_dom_put_sf"/>
</dbReference>
<feature type="domain" description="Helix-turn-helix" evidence="1">
    <location>
        <begin position="36"/>
        <end position="85"/>
    </location>
</feature>
<dbReference type="STRING" id="369401.SAMN05428642_105158"/>
<dbReference type="Pfam" id="PF12728">
    <property type="entry name" value="HTH_17"/>
    <property type="match status" value="1"/>
</dbReference>
<gene>
    <name evidence="2" type="ORF">SAMN05428642_105158</name>
</gene>